<keyword evidence="2" id="KW-1185">Reference proteome</keyword>
<dbReference type="AlphaFoldDB" id="A0A6S7HYD1"/>
<proteinExistence type="predicted"/>
<evidence type="ECO:0000313" key="1">
    <source>
        <dbReference type="EMBL" id="CAB4009133.1"/>
    </source>
</evidence>
<organism evidence="1 2">
    <name type="scientific">Paramuricea clavata</name>
    <name type="common">Red gorgonian</name>
    <name type="synonym">Violescent sea-whip</name>
    <dbReference type="NCBI Taxonomy" id="317549"/>
    <lineage>
        <taxon>Eukaryota</taxon>
        <taxon>Metazoa</taxon>
        <taxon>Cnidaria</taxon>
        <taxon>Anthozoa</taxon>
        <taxon>Octocorallia</taxon>
        <taxon>Malacalcyonacea</taxon>
        <taxon>Plexauridae</taxon>
        <taxon>Paramuricea</taxon>
    </lineage>
</organism>
<gene>
    <name evidence="1" type="ORF">PACLA_8A031577</name>
</gene>
<sequence>MKCVLFNYFRSEIKHSQRRTQSEATTECATEITEQAIQNIYQGQETSTPLKTGESLQLPSPSESPVIGDEVEDNTIATIDANTSFARSDATLLDRHTGSIECVNSLGLVYTPKRTPFNYQTYKARRQLTAIDWNFHVDLPQKTSKSGNNVVTRKYNQRTRQWDIKKVKQEKGYAYIPVLISHMMRRRAMDTDFVTTVVDLNKSDPALISPTIAHVPQPTTKEIITRRSRFAKQ</sequence>
<name>A0A6S7HYD1_PARCT</name>
<accession>A0A6S7HYD1</accession>
<dbReference type="EMBL" id="CACRXK020006347">
    <property type="protein sequence ID" value="CAB4009133.1"/>
    <property type="molecule type" value="Genomic_DNA"/>
</dbReference>
<protein>
    <submittedName>
        <fullName evidence="1">Uncharacterized protein</fullName>
    </submittedName>
</protein>
<evidence type="ECO:0000313" key="2">
    <source>
        <dbReference type="Proteomes" id="UP001152795"/>
    </source>
</evidence>
<dbReference type="Proteomes" id="UP001152795">
    <property type="component" value="Unassembled WGS sequence"/>
</dbReference>
<comment type="caution">
    <text evidence="1">The sequence shown here is derived from an EMBL/GenBank/DDBJ whole genome shotgun (WGS) entry which is preliminary data.</text>
</comment>
<dbReference type="OrthoDB" id="5987315at2759"/>
<reference evidence="1" key="1">
    <citation type="submission" date="2020-04" db="EMBL/GenBank/DDBJ databases">
        <authorList>
            <person name="Alioto T."/>
            <person name="Alioto T."/>
            <person name="Gomez Garrido J."/>
        </authorList>
    </citation>
    <scope>NUCLEOTIDE SEQUENCE</scope>
    <source>
        <strain evidence="1">A484AB</strain>
    </source>
</reference>